<keyword evidence="2" id="KW-0418">Kinase</keyword>
<dbReference type="EMBL" id="FRCA01000014">
    <property type="protein sequence ID" value="SHM81803.1"/>
    <property type="molecule type" value="Genomic_DNA"/>
</dbReference>
<dbReference type="SUPFAM" id="SSF56112">
    <property type="entry name" value="Protein kinase-like (PK-like)"/>
    <property type="match status" value="1"/>
</dbReference>
<dbReference type="EMBL" id="BJXU01000200">
    <property type="protein sequence ID" value="GEN26238.1"/>
    <property type="molecule type" value="Genomic_DNA"/>
</dbReference>
<sequence>MKLLDIPFNDRRRRYLIFHPRRLPDRLALASTSTTEAFEEVGSSRFYTSTDGAILAKVVPDKFSRRREPLKWLTRDYLEKRCLAQSDARKEYMSLRTLQRAGLRTPRCHGWGLSLNPANRNASLLLMEHIQGARMGGDVVFLQADEASRERLLDQVADEVLKLAQAGYLHRDLHLNNLLVTAEHELVWVDAHLKPMPRANNKRWPALKATLSANKFYGEQYRQRVEDRLKDAWR</sequence>
<keyword evidence="2" id="KW-0808">Transferase</keyword>
<dbReference type="AlphaFoldDB" id="A0A1M7LUA6"/>
<dbReference type="Proteomes" id="UP000184123">
    <property type="component" value="Unassembled WGS sequence"/>
</dbReference>
<evidence type="ECO:0000313" key="3">
    <source>
        <dbReference type="Proteomes" id="UP000184123"/>
    </source>
</evidence>
<accession>A0A1M7LUA6</accession>
<dbReference type="Pfam" id="PF06293">
    <property type="entry name" value="Kdo"/>
    <property type="match status" value="1"/>
</dbReference>
<reference evidence="2 3" key="1">
    <citation type="submission" date="2016-11" db="EMBL/GenBank/DDBJ databases">
        <authorList>
            <person name="Jaros S."/>
            <person name="Januszkiewicz K."/>
            <person name="Wedrychowicz H."/>
        </authorList>
    </citation>
    <scope>NUCLEOTIDE SEQUENCE [LARGE SCALE GENOMIC DNA]</scope>
    <source>
        <strain evidence="2 3">DSM 4740</strain>
    </source>
</reference>
<keyword evidence="4" id="KW-1185">Reference proteome</keyword>
<protein>
    <submittedName>
        <fullName evidence="2">Lipopolysaccharide kinase (Kdo/WaaP) family protein</fullName>
    </submittedName>
</protein>
<dbReference type="Proteomes" id="UP000321726">
    <property type="component" value="Unassembled WGS sequence"/>
</dbReference>
<evidence type="ECO:0000313" key="4">
    <source>
        <dbReference type="Proteomes" id="UP000321726"/>
    </source>
</evidence>
<dbReference type="RefSeq" id="WP_073436925.1">
    <property type="nucleotide sequence ID" value="NZ_BJXU01000200.1"/>
</dbReference>
<dbReference type="STRING" id="44933.SAMN05660971_03941"/>
<evidence type="ECO:0000313" key="2">
    <source>
        <dbReference type="EMBL" id="SHM81803.1"/>
    </source>
</evidence>
<name>A0A1M7LUA6_9GAMM</name>
<dbReference type="OrthoDB" id="5584901at2"/>
<dbReference type="InterPro" id="IPR011009">
    <property type="entry name" value="Kinase-like_dom_sf"/>
</dbReference>
<dbReference type="GO" id="GO:0016301">
    <property type="term" value="F:kinase activity"/>
    <property type="evidence" value="ECO:0007669"/>
    <property type="project" value="UniProtKB-KW"/>
</dbReference>
<proteinExistence type="predicted"/>
<organism evidence="2 3">
    <name type="scientific">Halomonas cupida</name>
    <dbReference type="NCBI Taxonomy" id="44933"/>
    <lineage>
        <taxon>Bacteria</taxon>
        <taxon>Pseudomonadati</taxon>
        <taxon>Pseudomonadota</taxon>
        <taxon>Gammaproteobacteria</taxon>
        <taxon>Oceanospirillales</taxon>
        <taxon>Halomonadaceae</taxon>
        <taxon>Halomonas</taxon>
    </lineage>
</organism>
<evidence type="ECO:0000313" key="1">
    <source>
        <dbReference type="EMBL" id="GEN26238.1"/>
    </source>
</evidence>
<reference evidence="1 4" key="2">
    <citation type="submission" date="2019-07" db="EMBL/GenBank/DDBJ databases">
        <title>Whole genome shotgun sequence of Halomonas cupida NBRC 102219.</title>
        <authorList>
            <person name="Hosoyama A."/>
            <person name="Uohara A."/>
            <person name="Ohji S."/>
            <person name="Ichikawa N."/>
        </authorList>
    </citation>
    <scope>NUCLEOTIDE SEQUENCE [LARGE SCALE GENOMIC DNA]</scope>
    <source>
        <strain evidence="1 4">NBRC 102219</strain>
    </source>
</reference>
<gene>
    <name evidence="1" type="ORF">HCU01_41870</name>
    <name evidence="2" type="ORF">SAMN05660971_03941</name>
</gene>